<feature type="region of interest" description="Disordered" evidence="2">
    <location>
        <begin position="603"/>
        <end position="625"/>
    </location>
</feature>
<feature type="region of interest" description="Disordered" evidence="2">
    <location>
        <begin position="677"/>
        <end position="699"/>
    </location>
</feature>
<protein>
    <recommendedName>
        <fullName evidence="3">Transposase (putative) gypsy type domain-containing protein</fullName>
    </recommendedName>
</protein>
<proteinExistence type="predicted"/>
<feature type="compositionally biased region" description="Basic and acidic residues" evidence="2">
    <location>
        <begin position="616"/>
        <end position="625"/>
    </location>
</feature>
<keyword evidence="1" id="KW-0175">Coiled coil</keyword>
<evidence type="ECO:0000256" key="1">
    <source>
        <dbReference type="SAM" id="Coils"/>
    </source>
</evidence>
<dbReference type="Proteomes" id="UP000652761">
    <property type="component" value="Unassembled WGS sequence"/>
</dbReference>
<evidence type="ECO:0000259" key="3">
    <source>
        <dbReference type="Pfam" id="PF04195"/>
    </source>
</evidence>
<dbReference type="EMBL" id="NMUH01006139">
    <property type="protein sequence ID" value="MQM14555.1"/>
    <property type="molecule type" value="Genomic_DNA"/>
</dbReference>
<feature type="compositionally biased region" description="Low complexity" evidence="2">
    <location>
        <begin position="528"/>
        <end position="550"/>
    </location>
</feature>
<evidence type="ECO:0000256" key="2">
    <source>
        <dbReference type="SAM" id="MobiDB-lite"/>
    </source>
</evidence>
<organism evidence="4 5">
    <name type="scientific">Colocasia esculenta</name>
    <name type="common">Wild taro</name>
    <name type="synonym">Arum esculentum</name>
    <dbReference type="NCBI Taxonomy" id="4460"/>
    <lineage>
        <taxon>Eukaryota</taxon>
        <taxon>Viridiplantae</taxon>
        <taxon>Streptophyta</taxon>
        <taxon>Embryophyta</taxon>
        <taxon>Tracheophyta</taxon>
        <taxon>Spermatophyta</taxon>
        <taxon>Magnoliopsida</taxon>
        <taxon>Liliopsida</taxon>
        <taxon>Araceae</taxon>
        <taxon>Aroideae</taxon>
        <taxon>Colocasieae</taxon>
        <taxon>Colocasia</taxon>
    </lineage>
</organism>
<dbReference type="AlphaFoldDB" id="A0A843X6Q4"/>
<feature type="region of interest" description="Disordered" evidence="2">
    <location>
        <begin position="325"/>
        <end position="572"/>
    </location>
</feature>
<evidence type="ECO:0000313" key="5">
    <source>
        <dbReference type="Proteomes" id="UP000652761"/>
    </source>
</evidence>
<accession>A0A843X6Q4</accession>
<keyword evidence="5" id="KW-1185">Reference proteome</keyword>
<name>A0A843X6Q4_COLES</name>
<feature type="compositionally biased region" description="Gly residues" evidence="2">
    <location>
        <begin position="603"/>
        <end position="615"/>
    </location>
</feature>
<evidence type="ECO:0000313" key="4">
    <source>
        <dbReference type="EMBL" id="MQM14555.1"/>
    </source>
</evidence>
<feature type="compositionally biased region" description="Acidic residues" evidence="2">
    <location>
        <begin position="410"/>
        <end position="419"/>
    </location>
</feature>
<feature type="coiled-coil region" evidence="1">
    <location>
        <begin position="843"/>
        <end position="877"/>
    </location>
</feature>
<feature type="compositionally biased region" description="Basic and acidic residues" evidence="2">
    <location>
        <begin position="469"/>
        <end position="484"/>
    </location>
</feature>
<gene>
    <name evidence="4" type="ORF">Taro_047489</name>
</gene>
<dbReference type="InterPro" id="IPR007321">
    <property type="entry name" value="Transposase_28"/>
</dbReference>
<feature type="domain" description="Transposase (putative) gypsy type" evidence="3">
    <location>
        <begin position="100"/>
        <end position="163"/>
    </location>
</feature>
<feature type="coiled-coil region" evidence="1">
    <location>
        <begin position="743"/>
        <end position="777"/>
    </location>
</feature>
<sequence>MPTENLSAIQPLSFLACLAFHLLLRLLLLLLLPATLLAMASRGKAVAGASGVSVAAASGPRYRHYNGLRECFRIGDEYEIIDAKEGESFLVNKPGCLLLSMDHLEAGFRLPLPEVAKALLNCWGVSPIQLTPNTWIYMYIFGVICKLKEIRGSADVFRAHFKLSASRASGADIYYAKHRTDRMHIGLSNKYSNNKGWMDKLFFVRHRGGAEWGFPTVIRSAWKDSFPKLIQDEARASDKLLRAGVRNGEGYVTEFLLVKYGLSKPWSAAKLEAGRDQEANEDFAEQIPVLAHMVYEDDDVAAVVRVPSAVRVGAAVTTALVAPLSTEERPAKARASEKGPGRIRLKKKATKEVVSAGARTPPEKGDGASRPSASAKKRPVLFDESSEEAEQLRVRKKKKMVQATPPRDEEGTEEEEEEVQLLLRRKSKAVESSDRGVPRVASAEHPEVAQEMATELGLVVVSDGSGSPAREEARGSTCSKDREPSNASHVGGAEHGATSNTAGVSSRRHGEGAASPVRREEDADATEVSAPARVVASSVVAPAPAATPSAGQEVVPAARATEKAAATTGASEEIVSTAGGILPPMPPTEVVANVEATSKVVEGAGGEAAGAGGGVRAEESEDDRRPLSEALLKKLPEAPSVAALEATLRRMEDTPRELPASPTSSRLDRLARCLDLPSEQTSERSVEGYHPEGQGEDGLSDVDVEALVDGMSKSLGIQKALAVRGQRQKYLYEAQTAFYEDLLVRHKAHEAALEEEVKNLKAALQAAKLDATLARAEKDALAKRSVEGYHPEGQGEDGLSDVDVEALVDGMSKSLGIQKALAVRGQRQKYLYEAQTAFYEDLLARHKAREAALEEEVKNLKAALQAAKLDATLARAEKDALAKVVVDAEARSVADYKAGPEYKEDLEHYGARCYRVGLNAGKEVGERLSWVERAREAFEAAVRECRRRTQDVRLDGVCFAQFQSRRMPSSGGDVGPSEQAP</sequence>
<feature type="compositionally biased region" description="Basic and acidic residues" evidence="2">
    <location>
        <begin position="681"/>
        <end position="690"/>
    </location>
</feature>
<reference evidence="4" key="1">
    <citation type="submission" date="2017-07" db="EMBL/GenBank/DDBJ databases">
        <title>Taro Niue Genome Assembly and Annotation.</title>
        <authorList>
            <person name="Atibalentja N."/>
            <person name="Keating K."/>
            <person name="Fields C.J."/>
        </authorList>
    </citation>
    <scope>NUCLEOTIDE SEQUENCE</scope>
    <source>
        <strain evidence="4">Niue_2</strain>
        <tissue evidence="4">Leaf</tissue>
    </source>
</reference>
<dbReference type="Pfam" id="PF04195">
    <property type="entry name" value="Transposase_28"/>
    <property type="match status" value="1"/>
</dbReference>
<feature type="compositionally biased region" description="Low complexity" evidence="2">
    <location>
        <begin position="557"/>
        <end position="572"/>
    </location>
</feature>
<comment type="caution">
    <text evidence="4">The sequence shown here is derived from an EMBL/GenBank/DDBJ whole genome shotgun (WGS) entry which is preliminary data.</text>
</comment>
<feature type="compositionally biased region" description="Basic and acidic residues" evidence="2">
    <location>
        <begin position="326"/>
        <end position="340"/>
    </location>
</feature>
<feature type="compositionally biased region" description="Basic and acidic residues" evidence="2">
    <location>
        <begin position="428"/>
        <end position="448"/>
    </location>
</feature>